<proteinExistence type="predicted"/>
<sequence>VVNIGDGGVLGNRYGHFVKDGGAMVPYSDMAAPYVGCYVEFLALRHGPLSITVDFNDTVKVDQFKSYFDYLIYVVQQATNFSMLQLVISDLVFSVPICVGEF</sequence>
<name>A0A392PBN5_9FABA</name>
<dbReference type="AlphaFoldDB" id="A0A392PBN5"/>
<dbReference type="EMBL" id="LXQA010071609">
    <property type="protein sequence ID" value="MCI09172.1"/>
    <property type="molecule type" value="Genomic_DNA"/>
</dbReference>
<keyword evidence="2" id="KW-1185">Reference proteome</keyword>
<accession>A0A392PBN5</accession>
<evidence type="ECO:0000313" key="2">
    <source>
        <dbReference type="Proteomes" id="UP000265520"/>
    </source>
</evidence>
<feature type="non-terminal residue" evidence="1">
    <location>
        <position position="1"/>
    </location>
</feature>
<evidence type="ECO:0000313" key="1">
    <source>
        <dbReference type="EMBL" id="MCI09172.1"/>
    </source>
</evidence>
<comment type="caution">
    <text evidence="1">The sequence shown here is derived from an EMBL/GenBank/DDBJ whole genome shotgun (WGS) entry which is preliminary data.</text>
</comment>
<protein>
    <submittedName>
        <fullName evidence="1">Uncharacterized protein</fullName>
    </submittedName>
</protein>
<reference evidence="1 2" key="1">
    <citation type="journal article" date="2018" name="Front. Plant Sci.">
        <title>Red Clover (Trifolium pratense) and Zigzag Clover (T. medium) - A Picture of Genomic Similarities and Differences.</title>
        <authorList>
            <person name="Dluhosova J."/>
            <person name="Istvanek J."/>
            <person name="Nedelnik J."/>
            <person name="Repkova J."/>
        </authorList>
    </citation>
    <scope>NUCLEOTIDE SEQUENCE [LARGE SCALE GENOMIC DNA]</scope>
    <source>
        <strain evidence="2">cv. 10/8</strain>
        <tissue evidence="1">Leaf</tissue>
    </source>
</reference>
<dbReference type="Proteomes" id="UP000265520">
    <property type="component" value="Unassembled WGS sequence"/>
</dbReference>
<organism evidence="1 2">
    <name type="scientific">Trifolium medium</name>
    <dbReference type="NCBI Taxonomy" id="97028"/>
    <lineage>
        <taxon>Eukaryota</taxon>
        <taxon>Viridiplantae</taxon>
        <taxon>Streptophyta</taxon>
        <taxon>Embryophyta</taxon>
        <taxon>Tracheophyta</taxon>
        <taxon>Spermatophyta</taxon>
        <taxon>Magnoliopsida</taxon>
        <taxon>eudicotyledons</taxon>
        <taxon>Gunneridae</taxon>
        <taxon>Pentapetalae</taxon>
        <taxon>rosids</taxon>
        <taxon>fabids</taxon>
        <taxon>Fabales</taxon>
        <taxon>Fabaceae</taxon>
        <taxon>Papilionoideae</taxon>
        <taxon>50 kb inversion clade</taxon>
        <taxon>NPAAA clade</taxon>
        <taxon>Hologalegina</taxon>
        <taxon>IRL clade</taxon>
        <taxon>Trifolieae</taxon>
        <taxon>Trifolium</taxon>
    </lineage>
</organism>